<reference evidence="2" key="1">
    <citation type="journal article" date="2015" name="Genome Biol. Evol.">
        <title>Organellar Genomes of White Spruce (Picea glauca): Assembly and Annotation.</title>
        <authorList>
            <person name="Jackman S.D."/>
            <person name="Warren R.L."/>
            <person name="Gibb E.A."/>
            <person name="Vandervalk B.P."/>
            <person name="Mohamadi H."/>
            <person name="Chu J."/>
            <person name="Raymond A."/>
            <person name="Pleasance S."/>
            <person name="Coope R."/>
            <person name="Wildung M.R."/>
            <person name="Ritland C.E."/>
            <person name="Bousquet J."/>
            <person name="Jones S.J."/>
            <person name="Bohlmann J."/>
            <person name="Birol I."/>
        </authorList>
    </citation>
    <scope>NUCLEOTIDE SEQUENCE [LARGE SCALE GENOMIC DNA]</scope>
    <source>
        <tissue evidence="2">Flushing bud</tissue>
    </source>
</reference>
<name>A0A101LUU1_PICGL</name>
<geneLocation type="mitochondrion" evidence="2"/>
<keyword evidence="2" id="KW-0496">Mitochondrion</keyword>
<keyword evidence="1" id="KW-0472">Membrane</keyword>
<accession>A0A101LUU1</accession>
<dbReference type="EMBL" id="LKAM01000017">
    <property type="protein sequence ID" value="KUM45553.1"/>
    <property type="molecule type" value="Genomic_DNA"/>
</dbReference>
<dbReference type="AlphaFoldDB" id="A0A101LUU1"/>
<evidence type="ECO:0000256" key="1">
    <source>
        <dbReference type="SAM" id="Phobius"/>
    </source>
</evidence>
<evidence type="ECO:0000313" key="2">
    <source>
        <dbReference type="EMBL" id="KUM45553.1"/>
    </source>
</evidence>
<comment type="caution">
    <text evidence="2">The sequence shown here is derived from an EMBL/GenBank/DDBJ whole genome shotgun (WGS) entry which is preliminary data.</text>
</comment>
<proteinExistence type="predicted"/>
<gene>
    <name evidence="2" type="ORF">ABT39_MTgene2388</name>
</gene>
<sequence>MLRLSMVWTNTLVSPRKLSKYTNPVTVRVSNRFVPDLTHSRNQPTQTLYLHWLLTSLSLLLVLAGL</sequence>
<feature type="transmembrane region" description="Helical" evidence="1">
    <location>
        <begin position="48"/>
        <end position="65"/>
    </location>
</feature>
<organism evidence="2">
    <name type="scientific">Picea glauca</name>
    <name type="common">White spruce</name>
    <name type="synonym">Pinus glauca</name>
    <dbReference type="NCBI Taxonomy" id="3330"/>
    <lineage>
        <taxon>Eukaryota</taxon>
        <taxon>Viridiplantae</taxon>
        <taxon>Streptophyta</taxon>
        <taxon>Embryophyta</taxon>
        <taxon>Tracheophyta</taxon>
        <taxon>Spermatophyta</taxon>
        <taxon>Pinopsida</taxon>
        <taxon>Pinidae</taxon>
        <taxon>Conifers I</taxon>
        <taxon>Pinales</taxon>
        <taxon>Pinaceae</taxon>
        <taxon>Picea</taxon>
    </lineage>
</organism>
<protein>
    <submittedName>
        <fullName evidence="2">Uncharacterized protein</fullName>
    </submittedName>
</protein>
<keyword evidence="1" id="KW-1133">Transmembrane helix</keyword>
<keyword evidence="1" id="KW-0812">Transmembrane</keyword>